<dbReference type="GeneID" id="58725292"/>
<proteinExistence type="predicted"/>
<gene>
    <name evidence="2" type="ORF">GNE12_12265</name>
</gene>
<protein>
    <submittedName>
        <fullName evidence="2">Uncharacterized protein</fullName>
    </submittedName>
</protein>
<organism evidence="2 3">
    <name type="scientific">Trichormus variabilis N2B</name>
    <dbReference type="NCBI Taxonomy" id="2681315"/>
    <lineage>
        <taxon>Bacteria</taxon>
        <taxon>Bacillati</taxon>
        <taxon>Cyanobacteriota</taxon>
        <taxon>Cyanophyceae</taxon>
        <taxon>Nostocales</taxon>
        <taxon>Nostocaceae</taxon>
        <taxon>Trichormus</taxon>
    </lineage>
</organism>
<feature type="transmembrane region" description="Helical" evidence="1">
    <location>
        <begin position="34"/>
        <end position="55"/>
    </location>
</feature>
<evidence type="ECO:0000313" key="3">
    <source>
        <dbReference type="Proteomes" id="UP000570851"/>
    </source>
</evidence>
<accession>A0ABR6S8H8</accession>
<sequence length="89" mass="9862">MQPHPEVDQTNMIGWQPVFATNRPPATTSANQNLMPMLGIGAAALFVAASGGVLFKQHQEMNSQKSIWQQEAITQERSRIMECVQSPPR</sequence>
<keyword evidence="1" id="KW-0812">Transmembrane</keyword>
<dbReference type="EMBL" id="JACKZP010000040">
    <property type="protein sequence ID" value="MBC1302687.1"/>
    <property type="molecule type" value="Genomic_DNA"/>
</dbReference>
<name>A0ABR6S8H8_ANAVA</name>
<dbReference type="Proteomes" id="UP000570851">
    <property type="component" value="Unassembled WGS sequence"/>
</dbReference>
<evidence type="ECO:0000256" key="1">
    <source>
        <dbReference type="SAM" id="Phobius"/>
    </source>
</evidence>
<keyword evidence="1" id="KW-1133">Transmembrane helix</keyword>
<keyword evidence="1" id="KW-0472">Membrane</keyword>
<keyword evidence="3" id="KW-1185">Reference proteome</keyword>
<reference evidence="2 3" key="1">
    <citation type="submission" date="2019-11" db="EMBL/GenBank/DDBJ databases">
        <title>Comparison of genomes from free-living endosymbiotic cyanobacteria isolated from Azolla.</title>
        <authorList>
            <person name="Thiel T."/>
            <person name="Pratte B."/>
        </authorList>
    </citation>
    <scope>NUCLEOTIDE SEQUENCE [LARGE SCALE GENOMIC DNA]</scope>
    <source>
        <strain evidence="2 3">N2B</strain>
    </source>
</reference>
<dbReference type="RefSeq" id="WP_013036462.1">
    <property type="nucleotide sequence ID" value="NZ_JACKZP010000040.1"/>
</dbReference>
<evidence type="ECO:0000313" key="2">
    <source>
        <dbReference type="EMBL" id="MBC1302687.1"/>
    </source>
</evidence>
<comment type="caution">
    <text evidence="2">The sequence shown here is derived from an EMBL/GenBank/DDBJ whole genome shotgun (WGS) entry which is preliminary data.</text>
</comment>